<dbReference type="EMBL" id="CP042266">
    <property type="protein sequence ID" value="QDY78683.1"/>
    <property type="molecule type" value="Genomic_DNA"/>
</dbReference>
<evidence type="ECO:0000313" key="3">
    <source>
        <dbReference type="Proteomes" id="UP000320580"/>
    </source>
</evidence>
<organism evidence="2 3">
    <name type="scientific">Streptomyces qinzhouensis</name>
    <dbReference type="NCBI Taxonomy" id="2599401"/>
    <lineage>
        <taxon>Bacteria</taxon>
        <taxon>Bacillati</taxon>
        <taxon>Actinomycetota</taxon>
        <taxon>Actinomycetes</taxon>
        <taxon>Kitasatosporales</taxon>
        <taxon>Streptomycetaceae</taxon>
        <taxon>Streptomyces</taxon>
    </lineage>
</organism>
<sequence length="87" mass="9885">MPNPIDRAFTRLRAFLSPPPPAPASVPVDPWTRPWTSPTKEQAQAILRARTESLPRRRLIIAPYGIRLERPVAVRAARPGPAWTWIR</sequence>
<keyword evidence="3" id="KW-1185">Reference proteome</keyword>
<gene>
    <name evidence="2" type="ORF">FQU76_21625</name>
</gene>
<protein>
    <submittedName>
        <fullName evidence="2">Uncharacterized protein</fullName>
    </submittedName>
</protein>
<evidence type="ECO:0000313" key="2">
    <source>
        <dbReference type="EMBL" id="QDY78683.1"/>
    </source>
</evidence>
<dbReference type="KEGG" id="sqz:FQU76_21625"/>
<evidence type="ECO:0000256" key="1">
    <source>
        <dbReference type="SAM" id="MobiDB-lite"/>
    </source>
</evidence>
<dbReference type="OrthoDB" id="4348616at2"/>
<dbReference type="AlphaFoldDB" id="A0A5B8JMC6"/>
<proteinExistence type="predicted"/>
<name>A0A5B8JMC6_9ACTN</name>
<reference evidence="2 3" key="1">
    <citation type="submission" date="2019-07" db="EMBL/GenBank/DDBJ databases">
        <authorList>
            <person name="Zhu P."/>
        </authorList>
    </citation>
    <scope>NUCLEOTIDE SEQUENCE [LARGE SCALE GENOMIC DNA]</scope>
    <source>
        <strain evidence="2 3">SSL-25</strain>
    </source>
</reference>
<feature type="region of interest" description="Disordered" evidence="1">
    <location>
        <begin position="16"/>
        <end position="37"/>
    </location>
</feature>
<accession>A0A5B8JMC6</accession>
<dbReference type="RefSeq" id="WP_146482001.1">
    <property type="nucleotide sequence ID" value="NZ_CP042266.1"/>
</dbReference>
<dbReference type="Proteomes" id="UP000320580">
    <property type="component" value="Chromosome"/>
</dbReference>